<feature type="transmembrane region" description="Helical" evidence="7">
    <location>
        <begin position="423"/>
        <end position="453"/>
    </location>
</feature>
<dbReference type="eggNOG" id="COG1289">
    <property type="taxonomic scope" value="Bacteria"/>
</dbReference>
<organism evidence="9 10">
    <name type="scientific">Asaia bogorensis</name>
    <dbReference type="NCBI Taxonomy" id="91915"/>
    <lineage>
        <taxon>Bacteria</taxon>
        <taxon>Pseudomonadati</taxon>
        <taxon>Pseudomonadota</taxon>
        <taxon>Alphaproteobacteria</taxon>
        <taxon>Acetobacterales</taxon>
        <taxon>Acetobacteraceae</taxon>
        <taxon>Asaia</taxon>
    </lineage>
</organism>
<feature type="transmembrane region" description="Helical" evidence="7">
    <location>
        <begin position="163"/>
        <end position="182"/>
    </location>
</feature>
<dbReference type="InterPro" id="IPR049453">
    <property type="entry name" value="Memb_transporter_dom"/>
</dbReference>
<evidence type="ECO:0000256" key="6">
    <source>
        <dbReference type="ARBA" id="ARBA00043993"/>
    </source>
</evidence>
<comment type="subcellular location">
    <subcellularLocation>
        <location evidence="1">Cell membrane</location>
        <topology evidence="1">Multi-pass membrane protein</topology>
    </subcellularLocation>
</comment>
<sequence>MMKGKTRLSASRPLAAFLTTSTNHLARYAITLTPEQLSLYEGARAGLVTALALTPSLFFDQPVLAWIAFACFWACLIDPGGPNRERFQVLGGFTLAGTLLVFGVSSLSLFGPWATVPLVALIGLGCGLARMFSPAVMQLWALAGCAAVAATGFPSPPRQAAEIAGLFFAGGALATLFCLVLWRQQPYAPARRSLSATFYILDLMARELSAGRLREAVHRQAARNAIERARTLLLMLDARHGNVRLRRRMEATLMAAERVFTALLALEHLSQNGPLSPELRVLLGRLGMACHECMRQVARPEPDFRILGQLAQRLDRESRNGGVVNAMPVIACAAAFQQMIAAFSRRHREEGEGQSGRGRALTPLIWRHALRLSLALTLTQIVCLYGGEGFSYWALIAALLVMQPAGNLTIVRSMERVVGSIGGSLLAALCALMLPGKIPLLIAAVFLSLAAIATRAVNYTMLVFFLTGLVVVIAEALMPGGGIVWARVLDNLIGSGIALLCVLLLWPQRGDSDRETLVRRAILAHCRYASLVLSGDTDQGQTDKAQREAGMTTIAAEFSRGGLPLFGGLATQLRDGESRDVQAVLRALRRLSGELTLYRFDMQNGLRSPDLQEAERFERWAQAIASEGKSRGVKIVPQDAERKGPLAMQEVLTWLNDETALMRLGQRAGLQNKAAGDAVT</sequence>
<dbReference type="PANTHER" id="PTHR30509">
    <property type="entry name" value="P-HYDROXYBENZOIC ACID EFFLUX PUMP SUBUNIT-RELATED"/>
    <property type="match status" value="1"/>
</dbReference>
<evidence type="ECO:0000256" key="5">
    <source>
        <dbReference type="ARBA" id="ARBA00023136"/>
    </source>
</evidence>
<keyword evidence="5 7" id="KW-0472">Membrane</keyword>
<reference evidence="9 10" key="2">
    <citation type="journal article" date="2014" name="PLoS ONE">
        <title>Evolution of mitochondria reconstructed from the energy metabolism of living bacteria.</title>
        <authorList>
            <person name="Degli Esposti M."/>
            <person name="Chouaia B."/>
            <person name="Comandatore F."/>
            <person name="Crotti E."/>
            <person name="Sassera D."/>
            <person name="Lievens P.M."/>
            <person name="Daffonchio D."/>
            <person name="Bandi C."/>
        </authorList>
    </citation>
    <scope>NUCLEOTIDE SEQUENCE [LARGE SCALE GENOMIC DNA]</scope>
    <source>
        <strain evidence="9 10">SF2.1</strain>
    </source>
</reference>
<feature type="transmembrane region" description="Helical" evidence="7">
    <location>
        <begin position="484"/>
        <end position="506"/>
    </location>
</feature>
<reference evidence="9 10" key="1">
    <citation type="journal article" date="2014" name="Genome Biol. Evol.">
        <title>Acetic acid bacteria genomes reveal functional traits for adaptation to life in insect guts.</title>
        <authorList>
            <person name="Chouaia B."/>
            <person name="Gaiarsa S."/>
            <person name="Crotti E."/>
            <person name="Comandatore F."/>
            <person name="Degli Esposti M."/>
            <person name="Ricci I."/>
            <person name="Alma A."/>
            <person name="Favia G."/>
            <person name="Bandi C."/>
            <person name="Daffonchio D."/>
        </authorList>
    </citation>
    <scope>NUCLEOTIDE SEQUENCE [LARGE SCALE GENOMIC DNA]</scope>
    <source>
        <strain evidence="9 10">SF2.1</strain>
    </source>
</reference>
<dbReference type="PANTHER" id="PTHR30509:SF9">
    <property type="entry name" value="MULTIDRUG RESISTANCE PROTEIN MDTO"/>
    <property type="match status" value="1"/>
</dbReference>
<evidence type="ECO:0000256" key="2">
    <source>
        <dbReference type="ARBA" id="ARBA00022475"/>
    </source>
</evidence>
<keyword evidence="4 7" id="KW-1133">Transmembrane helix</keyword>
<keyword evidence="3 7" id="KW-0812">Transmembrane</keyword>
<accession>A0A060QM34</accession>
<dbReference type="AlphaFoldDB" id="A0A060QM34"/>
<name>A0A060QM34_9PROT</name>
<feature type="transmembrane region" description="Helical" evidence="7">
    <location>
        <begin position="89"/>
        <end position="107"/>
    </location>
</feature>
<dbReference type="Pfam" id="PF13515">
    <property type="entry name" value="FUSC_2"/>
    <property type="match status" value="1"/>
</dbReference>
<feature type="transmembrane region" description="Helical" evidence="7">
    <location>
        <begin position="459"/>
        <end position="477"/>
    </location>
</feature>
<gene>
    <name evidence="9" type="ORF">ASAP_3226</name>
</gene>
<evidence type="ECO:0000256" key="1">
    <source>
        <dbReference type="ARBA" id="ARBA00004651"/>
    </source>
</evidence>
<evidence type="ECO:0000259" key="8">
    <source>
        <dbReference type="Pfam" id="PF13515"/>
    </source>
</evidence>
<feature type="transmembrane region" description="Helical" evidence="7">
    <location>
        <begin position="50"/>
        <end position="77"/>
    </location>
</feature>
<evidence type="ECO:0000313" key="9">
    <source>
        <dbReference type="EMBL" id="CDG41271.1"/>
    </source>
</evidence>
<protein>
    <recommendedName>
        <fullName evidence="8">Integral membrane bound transporter domain-containing protein</fullName>
    </recommendedName>
</protein>
<feature type="transmembrane region" description="Helical" evidence="7">
    <location>
        <begin position="113"/>
        <end position="132"/>
    </location>
</feature>
<dbReference type="EMBL" id="CBLX010000027">
    <property type="protein sequence ID" value="CDG41271.1"/>
    <property type="molecule type" value="Genomic_DNA"/>
</dbReference>
<evidence type="ECO:0000256" key="4">
    <source>
        <dbReference type="ARBA" id="ARBA00022989"/>
    </source>
</evidence>
<keyword evidence="2" id="KW-1003">Cell membrane</keyword>
<dbReference type="GO" id="GO:0005886">
    <property type="term" value="C:plasma membrane"/>
    <property type="evidence" value="ECO:0007669"/>
    <property type="project" value="UniProtKB-SubCell"/>
</dbReference>
<comment type="caution">
    <text evidence="9">The sequence shown here is derived from an EMBL/GenBank/DDBJ whole genome shotgun (WGS) entry which is preliminary data.</text>
</comment>
<dbReference type="RefSeq" id="WP_023979582.1">
    <property type="nucleotide sequence ID" value="NZ_CBLX010000027.1"/>
</dbReference>
<evidence type="ECO:0000256" key="3">
    <source>
        <dbReference type="ARBA" id="ARBA00022692"/>
    </source>
</evidence>
<comment type="similarity">
    <text evidence="6">Belongs to the YccS/YhfK family.</text>
</comment>
<feature type="domain" description="Integral membrane bound transporter" evidence="8">
    <location>
        <begin position="387"/>
        <end position="501"/>
    </location>
</feature>
<evidence type="ECO:0000313" key="10">
    <source>
        <dbReference type="Proteomes" id="UP000027583"/>
    </source>
</evidence>
<proteinExistence type="inferred from homology"/>
<evidence type="ECO:0000256" key="7">
    <source>
        <dbReference type="SAM" id="Phobius"/>
    </source>
</evidence>
<dbReference type="Proteomes" id="UP000027583">
    <property type="component" value="Unassembled WGS sequence"/>
</dbReference>